<organism evidence="1">
    <name type="scientific">Rhizophora mucronata</name>
    <name type="common">Asiatic mangrove</name>
    <dbReference type="NCBI Taxonomy" id="61149"/>
    <lineage>
        <taxon>Eukaryota</taxon>
        <taxon>Viridiplantae</taxon>
        <taxon>Streptophyta</taxon>
        <taxon>Embryophyta</taxon>
        <taxon>Tracheophyta</taxon>
        <taxon>Spermatophyta</taxon>
        <taxon>Magnoliopsida</taxon>
        <taxon>eudicotyledons</taxon>
        <taxon>Gunneridae</taxon>
        <taxon>Pentapetalae</taxon>
        <taxon>rosids</taxon>
        <taxon>fabids</taxon>
        <taxon>Malpighiales</taxon>
        <taxon>Rhizophoraceae</taxon>
        <taxon>Rhizophora</taxon>
    </lineage>
</organism>
<proteinExistence type="predicted"/>
<reference evidence="1" key="1">
    <citation type="submission" date="2018-02" db="EMBL/GenBank/DDBJ databases">
        <title>Rhizophora mucronata_Transcriptome.</title>
        <authorList>
            <person name="Meera S.P."/>
            <person name="Sreeshan A."/>
            <person name="Augustine A."/>
        </authorList>
    </citation>
    <scope>NUCLEOTIDE SEQUENCE</scope>
    <source>
        <tissue evidence="1">Leaf</tissue>
    </source>
</reference>
<sequence length="14" mass="1639">MVISIIDLQFLVTF</sequence>
<evidence type="ECO:0000313" key="1">
    <source>
        <dbReference type="EMBL" id="MBW93418.1"/>
    </source>
</evidence>
<dbReference type="EMBL" id="GGEC01012935">
    <property type="protein sequence ID" value="MBW93418.1"/>
    <property type="molecule type" value="Transcribed_RNA"/>
</dbReference>
<name>A0A2P2JIZ5_RHIMU</name>
<protein>
    <submittedName>
        <fullName evidence="1">Uncharacterized protein</fullName>
    </submittedName>
</protein>
<accession>A0A2P2JIZ5</accession>